<dbReference type="AlphaFoldDB" id="A0A271J2B2"/>
<evidence type="ECO:0000313" key="2">
    <source>
        <dbReference type="Proteomes" id="UP000216339"/>
    </source>
</evidence>
<keyword evidence="2" id="KW-1185">Reference proteome</keyword>
<dbReference type="Proteomes" id="UP000216339">
    <property type="component" value="Unassembled WGS sequence"/>
</dbReference>
<proteinExistence type="predicted"/>
<organism evidence="1 2">
    <name type="scientific">Rubrivirga marina</name>
    <dbReference type="NCBI Taxonomy" id="1196024"/>
    <lineage>
        <taxon>Bacteria</taxon>
        <taxon>Pseudomonadati</taxon>
        <taxon>Rhodothermota</taxon>
        <taxon>Rhodothermia</taxon>
        <taxon>Rhodothermales</taxon>
        <taxon>Rubricoccaceae</taxon>
        <taxon>Rubrivirga</taxon>
    </lineage>
</organism>
<sequence>MRASFVSLLLALTACQSDPEVEALPSTPEIPAYAGDLSPIDEGTAVPGFAAFRDTLRGVVARRDTAALLGLVATDARLSFGDGAGGPDEFDQTWFASTPEEPVWSVLEHVLDHGSVEEDGAVVVPYVAGFWPDTLDPYTTVVVPGRDVPAYDRPDGTEVARLTEIALPTMAPDDDGWRPVTLPDGTGAVVEADAALSPVGYRATFWDDGDGWRLRSFLAGD</sequence>
<dbReference type="PROSITE" id="PS51257">
    <property type="entry name" value="PROKAR_LIPOPROTEIN"/>
    <property type="match status" value="1"/>
</dbReference>
<evidence type="ECO:0000313" key="1">
    <source>
        <dbReference type="EMBL" id="PAP77632.1"/>
    </source>
</evidence>
<protein>
    <submittedName>
        <fullName evidence="1">Uncharacterized protein</fullName>
    </submittedName>
</protein>
<dbReference type="OrthoDB" id="1524366at2"/>
<accession>A0A271J2B2</accession>
<dbReference type="EMBL" id="MQWD01000001">
    <property type="protein sequence ID" value="PAP77632.1"/>
    <property type="molecule type" value="Genomic_DNA"/>
</dbReference>
<gene>
    <name evidence="1" type="ORF">BSZ37_14870</name>
</gene>
<name>A0A271J2B2_9BACT</name>
<comment type="caution">
    <text evidence="1">The sequence shown here is derived from an EMBL/GenBank/DDBJ whole genome shotgun (WGS) entry which is preliminary data.</text>
</comment>
<reference evidence="1 2" key="1">
    <citation type="submission" date="2016-11" db="EMBL/GenBank/DDBJ databases">
        <title>Study of marine rhodopsin-containing bacteria.</title>
        <authorList>
            <person name="Yoshizawa S."/>
            <person name="Kumagai Y."/>
            <person name="Kogure K."/>
        </authorList>
    </citation>
    <scope>NUCLEOTIDE SEQUENCE [LARGE SCALE GENOMIC DNA]</scope>
    <source>
        <strain evidence="1 2">SAORIC-28</strain>
    </source>
</reference>
<dbReference type="RefSeq" id="WP_095511301.1">
    <property type="nucleotide sequence ID" value="NZ_MQWD01000001.1"/>
</dbReference>